<protein>
    <submittedName>
        <fullName evidence="2">Helix-turn-helix domain-containing protein</fullName>
    </submittedName>
</protein>
<dbReference type="EMBL" id="JAAIJQ010000034">
    <property type="protein sequence ID" value="NEV62780.1"/>
    <property type="molecule type" value="Genomic_DNA"/>
</dbReference>
<dbReference type="InterPro" id="IPR009061">
    <property type="entry name" value="DNA-bd_dom_put_sf"/>
</dbReference>
<organism evidence="2 3">
    <name type="scientific">Thiorhodococcus minor</name>
    <dbReference type="NCBI Taxonomy" id="57489"/>
    <lineage>
        <taxon>Bacteria</taxon>
        <taxon>Pseudomonadati</taxon>
        <taxon>Pseudomonadota</taxon>
        <taxon>Gammaproteobacteria</taxon>
        <taxon>Chromatiales</taxon>
        <taxon>Chromatiaceae</taxon>
        <taxon>Thiorhodococcus</taxon>
    </lineage>
</organism>
<accession>A0A6M0JZ75</accession>
<dbReference type="RefSeq" id="WP_164453245.1">
    <property type="nucleotide sequence ID" value="NZ_JAAIJQ010000034.1"/>
</dbReference>
<proteinExistence type="predicted"/>
<dbReference type="InterPro" id="IPR041657">
    <property type="entry name" value="HTH_17"/>
</dbReference>
<evidence type="ECO:0000313" key="2">
    <source>
        <dbReference type="EMBL" id="NEV62780.1"/>
    </source>
</evidence>
<feature type="domain" description="Helix-turn-helix" evidence="1">
    <location>
        <begin position="82"/>
        <end position="129"/>
    </location>
</feature>
<evidence type="ECO:0000259" key="1">
    <source>
        <dbReference type="Pfam" id="PF12728"/>
    </source>
</evidence>
<sequence>MSHAAPVYPGVRMPTEEEASLALESSRLLAACIGQGDSARLRLIDGETDVTVPVSAIHMLVDILNQMAQGNAVSLVPIHAELTTQQAADLLNVSRPFLVKQLEAGAIPFYKVGRHRRVRFSDLMAYREQLDQQSTEAADALAAQAQDMGLGY</sequence>
<keyword evidence="3" id="KW-1185">Reference proteome</keyword>
<dbReference type="GO" id="GO:0003677">
    <property type="term" value="F:DNA binding"/>
    <property type="evidence" value="ECO:0007669"/>
    <property type="project" value="InterPro"/>
</dbReference>
<dbReference type="NCBIfam" id="TIGR01764">
    <property type="entry name" value="excise"/>
    <property type="match status" value="1"/>
</dbReference>
<evidence type="ECO:0000313" key="3">
    <source>
        <dbReference type="Proteomes" id="UP000483379"/>
    </source>
</evidence>
<dbReference type="Pfam" id="PF12728">
    <property type="entry name" value="HTH_17"/>
    <property type="match status" value="1"/>
</dbReference>
<dbReference type="Proteomes" id="UP000483379">
    <property type="component" value="Unassembled WGS sequence"/>
</dbReference>
<comment type="caution">
    <text evidence="2">The sequence shown here is derived from an EMBL/GenBank/DDBJ whole genome shotgun (WGS) entry which is preliminary data.</text>
</comment>
<reference evidence="2 3" key="1">
    <citation type="submission" date="2020-02" db="EMBL/GenBank/DDBJ databases">
        <title>Genome sequences of Thiorhodococcus mannitoliphagus and Thiorhodococcus minor, purple sulfur photosynthetic bacteria in the gammaproteobacterial family, Chromatiaceae.</title>
        <authorList>
            <person name="Aviles F.A."/>
            <person name="Meyer T.E."/>
            <person name="Kyndt J.A."/>
        </authorList>
    </citation>
    <scope>NUCLEOTIDE SEQUENCE [LARGE SCALE GENOMIC DNA]</scope>
    <source>
        <strain evidence="2 3">DSM 11518</strain>
    </source>
</reference>
<gene>
    <name evidence="2" type="ORF">G3446_12915</name>
</gene>
<dbReference type="SUPFAM" id="SSF46955">
    <property type="entry name" value="Putative DNA-binding domain"/>
    <property type="match status" value="1"/>
</dbReference>
<dbReference type="AlphaFoldDB" id="A0A6M0JZ75"/>
<name>A0A6M0JZ75_9GAMM</name>
<dbReference type="InterPro" id="IPR010093">
    <property type="entry name" value="SinI_DNA-bd"/>
</dbReference>